<dbReference type="SUPFAM" id="SSF52540">
    <property type="entry name" value="P-loop containing nucleoside triphosphate hydrolases"/>
    <property type="match status" value="1"/>
</dbReference>
<dbReference type="InterPro" id="IPR017871">
    <property type="entry name" value="ABC_transporter-like_CS"/>
</dbReference>
<reference evidence="6 7" key="1">
    <citation type="submission" date="2019-02" db="EMBL/GenBank/DDBJ databases">
        <title>Pedobacter sp. RP-1-14 sp. nov., isolated from Arctic soil.</title>
        <authorList>
            <person name="Dahal R.H."/>
        </authorList>
    </citation>
    <scope>NUCLEOTIDE SEQUENCE [LARGE SCALE GENOMIC DNA]</scope>
    <source>
        <strain evidence="6 7">RP-1-14</strain>
    </source>
</reference>
<evidence type="ECO:0000256" key="1">
    <source>
        <dbReference type="ARBA" id="ARBA00022448"/>
    </source>
</evidence>
<proteinExistence type="predicted"/>
<evidence type="ECO:0000256" key="2">
    <source>
        <dbReference type="ARBA" id="ARBA00022592"/>
    </source>
</evidence>
<feature type="domain" description="ABC transporter" evidence="5">
    <location>
        <begin position="8"/>
        <end position="248"/>
    </location>
</feature>
<comment type="caution">
    <text evidence="6">The sequence shown here is derived from an EMBL/GenBank/DDBJ whole genome shotgun (WGS) entry which is preliminary data.</text>
</comment>
<dbReference type="NCBIfam" id="TIGR00972">
    <property type="entry name" value="3a0107s01c2"/>
    <property type="match status" value="1"/>
</dbReference>
<dbReference type="GO" id="GO:0005524">
    <property type="term" value="F:ATP binding"/>
    <property type="evidence" value="ECO:0007669"/>
    <property type="project" value="UniProtKB-KW"/>
</dbReference>
<dbReference type="GO" id="GO:0005315">
    <property type="term" value="F:phosphate transmembrane transporter activity"/>
    <property type="evidence" value="ECO:0007669"/>
    <property type="project" value="InterPro"/>
</dbReference>
<dbReference type="InterPro" id="IPR005670">
    <property type="entry name" value="PstB-like"/>
</dbReference>
<keyword evidence="1" id="KW-0813">Transport</keyword>
<name>A0A4V2ML27_9SPHI</name>
<sequence>MNNDLVKLSAESVNLWFGSKQVLKNINIDFAPNQVTALIGPSGCGKSTLLRAFNRMHDLSPDARIEGKLVLEGQDLYDGHFSATQVRRRIGMVFQKANPFPKSIYENINYGLKINDIPKAERKGIIENALKESYIWDELKTELDKPATRLSGGQQQRLCIARAVALRPEVILMDEPCSALDPLSTLKIEELIVKLKKDYTIVIVTHNMQQAQRVADKTVFMYLGEVIEEGETKELFNNPKNELTGNYVKGRFG</sequence>
<evidence type="ECO:0000256" key="4">
    <source>
        <dbReference type="ARBA" id="ARBA00022840"/>
    </source>
</evidence>
<keyword evidence="7" id="KW-1185">Reference proteome</keyword>
<dbReference type="InterPro" id="IPR003593">
    <property type="entry name" value="AAA+_ATPase"/>
</dbReference>
<dbReference type="AlphaFoldDB" id="A0A4V2ML27"/>
<gene>
    <name evidence="6" type="primary">pstB</name>
    <name evidence="6" type="ORF">EZ437_14525</name>
</gene>
<dbReference type="InterPro" id="IPR003439">
    <property type="entry name" value="ABC_transporter-like_ATP-bd"/>
</dbReference>
<dbReference type="PANTHER" id="PTHR43423:SF1">
    <property type="entry name" value="ABC TRANSPORTER I FAMILY MEMBER 17"/>
    <property type="match status" value="1"/>
</dbReference>
<dbReference type="Proteomes" id="UP000293347">
    <property type="component" value="Unassembled WGS sequence"/>
</dbReference>
<organism evidence="6 7">
    <name type="scientific">Pedobacter psychroterrae</name>
    <dbReference type="NCBI Taxonomy" id="2530453"/>
    <lineage>
        <taxon>Bacteria</taxon>
        <taxon>Pseudomonadati</taxon>
        <taxon>Bacteroidota</taxon>
        <taxon>Sphingobacteriia</taxon>
        <taxon>Sphingobacteriales</taxon>
        <taxon>Sphingobacteriaceae</taxon>
        <taxon>Pedobacter</taxon>
    </lineage>
</organism>
<dbReference type="GO" id="GO:0035435">
    <property type="term" value="P:phosphate ion transmembrane transport"/>
    <property type="evidence" value="ECO:0007669"/>
    <property type="project" value="InterPro"/>
</dbReference>
<dbReference type="OrthoDB" id="9782239at2"/>
<dbReference type="GO" id="GO:0016887">
    <property type="term" value="F:ATP hydrolysis activity"/>
    <property type="evidence" value="ECO:0007669"/>
    <property type="project" value="InterPro"/>
</dbReference>
<evidence type="ECO:0000313" key="7">
    <source>
        <dbReference type="Proteomes" id="UP000293347"/>
    </source>
</evidence>
<keyword evidence="3" id="KW-0547">Nucleotide-binding</keyword>
<evidence type="ECO:0000256" key="3">
    <source>
        <dbReference type="ARBA" id="ARBA00022741"/>
    </source>
</evidence>
<dbReference type="PANTHER" id="PTHR43423">
    <property type="entry name" value="ABC TRANSPORTER I FAMILY MEMBER 17"/>
    <property type="match status" value="1"/>
</dbReference>
<dbReference type="GO" id="GO:0016020">
    <property type="term" value="C:membrane"/>
    <property type="evidence" value="ECO:0007669"/>
    <property type="project" value="InterPro"/>
</dbReference>
<dbReference type="PROSITE" id="PS00211">
    <property type="entry name" value="ABC_TRANSPORTER_1"/>
    <property type="match status" value="1"/>
</dbReference>
<dbReference type="PROSITE" id="PS50893">
    <property type="entry name" value="ABC_TRANSPORTER_2"/>
    <property type="match status" value="1"/>
</dbReference>
<accession>A0A4V2ML27</accession>
<dbReference type="RefSeq" id="WP_131596786.1">
    <property type="nucleotide sequence ID" value="NZ_SJSL01000003.1"/>
</dbReference>
<dbReference type="EMBL" id="SJSL01000003">
    <property type="protein sequence ID" value="TCD00437.1"/>
    <property type="molecule type" value="Genomic_DNA"/>
</dbReference>
<dbReference type="InterPro" id="IPR027417">
    <property type="entry name" value="P-loop_NTPase"/>
</dbReference>
<evidence type="ECO:0000313" key="6">
    <source>
        <dbReference type="EMBL" id="TCD00437.1"/>
    </source>
</evidence>
<keyword evidence="2" id="KW-0592">Phosphate transport</keyword>
<dbReference type="Pfam" id="PF00005">
    <property type="entry name" value="ABC_tran"/>
    <property type="match status" value="1"/>
</dbReference>
<dbReference type="Gene3D" id="3.40.50.300">
    <property type="entry name" value="P-loop containing nucleotide triphosphate hydrolases"/>
    <property type="match status" value="1"/>
</dbReference>
<dbReference type="SMART" id="SM00382">
    <property type="entry name" value="AAA"/>
    <property type="match status" value="1"/>
</dbReference>
<evidence type="ECO:0000259" key="5">
    <source>
        <dbReference type="PROSITE" id="PS50893"/>
    </source>
</evidence>
<dbReference type="CDD" id="cd03260">
    <property type="entry name" value="ABC_PstB_phosphate_transporter"/>
    <property type="match status" value="1"/>
</dbReference>
<protein>
    <submittedName>
        <fullName evidence="6">Phosphate ABC transporter ATP-binding protein</fullName>
    </submittedName>
</protein>
<keyword evidence="4 6" id="KW-0067">ATP-binding</keyword>